<dbReference type="Pfam" id="PF13905">
    <property type="entry name" value="Thioredoxin_8"/>
    <property type="match status" value="1"/>
</dbReference>
<dbReference type="Gene3D" id="3.40.30.10">
    <property type="entry name" value="Glutaredoxin"/>
    <property type="match status" value="1"/>
</dbReference>
<evidence type="ECO:0000256" key="5">
    <source>
        <dbReference type="SAM" id="SignalP"/>
    </source>
</evidence>
<dbReference type="RefSeq" id="WP_136881284.1">
    <property type="nucleotide sequence ID" value="NZ_SWDX01000007.1"/>
</dbReference>
<evidence type="ECO:0000259" key="6">
    <source>
        <dbReference type="PROSITE" id="PS51352"/>
    </source>
</evidence>
<proteinExistence type="predicted"/>
<dbReference type="AlphaFoldDB" id="A0A4U1G6T0"/>
<organism evidence="7 8">
    <name type="scientific">Pedobacter hiemivivus</name>
    <dbReference type="NCBI Taxonomy" id="2530454"/>
    <lineage>
        <taxon>Bacteria</taxon>
        <taxon>Pseudomonadati</taxon>
        <taxon>Bacteroidota</taxon>
        <taxon>Sphingobacteriia</taxon>
        <taxon>Sphingobacteriales</taxon>
        <taxon>Sphingobacteriaceae</taxon>
        <taxon>Pedobacter</taxon>
    </lineage>
</organism>
<evidence type="ECO:0000256" key="4">
    <source>
        <dbReference type="ARBA" id="ARBA00023284"/>
    </source>
</evidence>
<dbReference type="PANTHER" id="PTHR42852">
    <property type="entry name" value="THIOL:DISULFIDE INTERCHANGE PROTEIN DSBE"/>
    <property type="match status" value="1"/>
</dbReference>
<dbReference type="PROSITE" id="PS00194">
    <property type="entry name" value="THIOREDOXIN_1"/>
    <property type="match status" value="1"/>
</dbReference>
<dbReference type="PANTHER" id="PTHR42852:SF6">
    <property type="entry name" value="THIOL:DISULFIDE INTERCHANGE PROTEIN DSBE"/>
    <property type="match status" value="1"/>
</dbReference>
<dbReference type="PROSITE" id="PS51352">
    <property type="entry name" value="THIOREDOXIN_2"/>
    <property type="match status" value="1"/>
</dbReference>
<comment type="subcellular location">
    <subcellularLocation>
        <location evidence="1">Cell envelope</location>
    </subcellularLocation>
</comment>
<keyword evidence="5" id="KW-0732">Signal</keyword>
<reference evidence="7 8" key="1">
    <citation type="submission" date="2019-04" db="EMBL/GenBank/DDBJ databases">
        <title>Pedobacter sp. RP-1-16 sp. nov., isolated from Arctic soil.</title>
        <authorList>
            <person name="Dahal R.H."/>
            <person name="Kim D.-U."/>
        </authorList>
    </citation>
    <scope>NUCLEOTIDE SEQUENCE [LARGE SCALE GENOMIC DNA]</scope>
    <source>
        <strain evidence="7 8">RP-1-16</strain>
    </source>
</reference>
<protein>
    <submittedName>
        <fullName evidence="7">AhpC/TSA family protein</fullName>
    </submittedName>
</protein>
<dbReference type="EMBL" id="SWDX01000007">
    <property type="protein sequence ID" value="TKC58569.1"/>
    <property type="molecule type" value="Genomic_DNA"/>
</dbReference>
<evidence type="ECO:0000313" key="7">
    <source>
        <dbReference type="EMBL" id="TKC58569.1"/>
    </source>
</evidence>
<dbReference type="GO" id="GO:0017004">
    <property type="term" value="P:cytochrome complex assembly"/>
    <property type="evidence" value="ECO:0007669"/>
    <property type="project" value="UniProtKB-KW"/>
</dbReference>
<keyword evidence="3" id="KW-1015">Disulfide bond</keyword>
<feature type="chain" id="PRO_5020915523" evidence="5">
    <location>
        <begin position="26"/>
        <end position="378"/>
    </location>
</feature>
<dbReference type="Proteomes" id="UP000309594">
    <property type="component" value="Unassembled WGS sequence"/>
</dbReference>
<dbReference type="InterPro" id="IPR025380">
    <property type="entry name" value="DUF4369"/>
</dbReference>
<dbReference type="InterPro" id="IPR036249">
    <property type="entry name" value="Thioredoxin-like_sf"/>
</dbReference>
<dbReference type="CDD" id="cd02966">
    <property type="entry name" value="TlpA_like_family"/>
    <property type="match status" value="1"/>
</dbReference>
<feature type="domain" description="Thioredoxin" evidence="6">
    <location>
        <begin position="239"/>
        <end position="378"/>
    </location>
</feature>
<feature type="signal peptide" evidence="5">
    <location>
        <begin position="1"/>
        <end position="25"/>
    </location>
</feature>
<keyword evidence="2" id="KW-0201">Cytochrome c-type biogenesis</keyword>
<evidence type="ECO:0000256" key="1">
    <source>
        <dbReference type="ARBA" id="ARBA00004196"/>
    </source>
</evidence>
<dbReference type="InterPro" id="IPR050553">
    <property type="entry name" value="Thioredoxin_ResA/DsbE_sf"/>
</dbReference>
<sequence>MTNLKYGLTGLMIVSGLFVSQLSSAQSKVFSVNVKWPGGDGKHIVLQTNQNGRPVTIDSANVVNGTAVLNMPAPDKYTAIYMGVNNNYMKEILAYAGSIDVEISNSLDPMFKSTAKIKGSLDQDLFQEYNNVFSSGLMINLARTQALKKLGPDQSKIDQVKKDSIINFYKPSFDSLTRVQDYVTTKYADKDIAGFILTKRIGSLSIEEGEKQLNSLSERVRKGPYGLAAKNIMITTAQRKVGRPGFQFAATTYDNKEIKLADYKGKYVLLDFWSSTCLPCLRMAPYVKQLYDTYRTQGFEIIAVSLDTKRQDWIASLKKHEISGVQVSSLKGANDPIANYYGIYQMPAMVLIDRDGNNAGNVDPNRLDAKLSEIFNKK</sequence>
<evidence type="ECO:0000256" key="2">
    <source>
        <dbReference type="ARBA" id="ARBA00022748"/>
    </source>
</evidence>
<evidence type="ECO:0000256" key="3">
    <source>
        <dbReference type="ARBA" id="ARBA00023157"/>
    </source>
</evidence>
<dbReference type="InterPro" id="IPR013766">
    <property type="entry name" value="Thioredoxin_domain"/>
</dbReference>
<gene>
    <name evidence="7" type="ORF">FBD94_18310</name>
</gene>
<accession>A0A4U1G6T0</accession>
<dbReference type="InterPro" id="IPR017937">
    <property type="entry name" value="Thioredoxin_CS"/>
</dbReference>
<dbReference type="Pfam" id="PF14289">
    <property type="entry name" value="DUF4369"/>
    <property type="match status" value="1"/>
</dbReference>
<evidence type="ECO:0000313" key="8">
    <source>
        <dbReference type="Proteomes" id="UP000309594"/>
    </source>
</evidence>
<comment type="caution">
    <text evidence="7">The sequence shown here is derived from an EMBL/GenBank/DDBJ whole genome shotgun (WGS) entry which is preliminary data.</text>
</comment>
<keyword evidence="4" id="KW-0676">Redox-active center</keyword>
<dbReference type="GO" id="GO:0030313">
    <property type="term" value="C:cell envelope"/>
    <property type="evidence" value="ECO:0007669"/>
    <property type="project" value="UniProtKB-SubCell"/>
</dbReference>
<name>A0A4U1G6T0_9SPHI</name>
<dbReference type="SUPFAM" id="SSF52833">
    <property type="entry name" value="Thioredoxin-like"/>
    <property type="match status" value="1"/>
</dbReference>
<dbReference type="InterPro" id="IPR012336">
    <property type="entry name" value="Thioredoxin-like_fold"/>
</dbReference>